<feature type="transmembrane region" description="Helical" evidence="13">
    <location>
        <begin position="474"/>
        <end position="493"/>
    </location>
</feature>
<evidence type="ECO:0000256" key="4">
    <source>
        <dbReference type="ARBA" id="ARBA00022519"/>
    </source>
</evidence>
<dbReference type="NCBIfam" id="TIGR00561">
    <property type="entry name" value="pntA"/>
    <property type="match status" value="1"/>
</dbReference>
<feature type="domain" description="Alanine dehydrogenase/pyridine nucleotide transhydrogenase NAD(H)-binding" evidence="14">
    <location>
        <begin position="213"/>
        <end position="377"/>
    </location>
</feature>
<evidence type="ECO:0000259" key="14">
    <source>
        <dbReference type="SMART" id="SM01002"/>
    </source>
</evidence>
<dbReference type="CDD" id="cd05304">
    <property type="entry name" value="Rubrum_tdh"/>
    <property type="match status" value="1"/>
</dbReference>
<dbReference type="GO" id="GO:0050661">
    <property type="term" value="F:NADP binding"/>
    <property type="evidence" value="ECO:0007669"/>
    <property type="project" value="TreeGrafter"/>
</dbReference>
<feature type="transmembrane region" description="Helical" evidence="13">
    <location>
        <begin position="788"/>
        <end position="807"/>
    </location>
</feature>
<comment type="subcellular location">
    <subcellularLocation>
        <location evidence="1">Cell inner membrane</location>
        <topology evidence="1">Multi-pass membrane protein</topology>
    </subcellularLocation>
</comment>
<feature type="transmembrane region" description="Helical" evidence="13">
    <location>
        <begin position="663"/>
        <end position="682"/>
    </location>
</feature>
<dbReference type="Gene3D" id="3.40.50.1220">
    <property type="entry name" value="TPP-binding domain"/>
    <property type="match status" value="1"/>
</dbReference>
<name>A0AA36IUT1_9DINO</name>
<dbReference type="NCBIfam" id="NF006942">
    <property type="entry name" value="PRK09424.1"/>
    <property type="match status" value="1"/>
</dbReference>
<evidence type="ECO:0000259" key="15">
    <source>
        <dbReference type="SMART" id="SM01003"/>
    </source>
</evidence>
<gene>
    <name evidence="16" type="ORF">EVOR1521_LOCUS18671</name>
</gene>
<keyword evidence="10" id="KW-0520">NAD</keyword>
<keyword evidence="7" id="KW-0521">NADP</keyword>
<evidence type="ECO:0000256" key="6">
    <source>
        <dbReference type="ARBA" id="ARBA00022741"/>
    </source>
</evidence>
<accession>A0AA36IUT1</accession>
<dbReference type="PANTHER" id="PTHR10160">
    <property type="entry name" value="NAD(P) TRANSHYDROGENASE"/>
    <property type="match status" value="1"/>
</dbReference>
<keyword evidence="11 13" id="KW-0472">Membrane</keyword>
<comment type="caution">
    <text evidence="16">The sequence shown here is derived from an EMBL/GenBank/DDBJ whole genome shotgun (WGS) entry which is preliminary data.</text>
</comment>
<dbReference type="Pfam" id="PF12237">
    <property type="entry name" value="PCIF1_WW"/>
    <property type="match status" value="1"/>
</dbReference>
<feature type="transmembrane region" description="Helical" evidence="13">
    <location>
        <begin position="552"/>
        <end position="570"/>
    </location>
</feature>
<sequence length="1708" mass="182523">MPHSCQHFGRTSFALGLRPAPRSNFWRAWGGPWGIPESREVRPMASATPLLKDDKAKPGCVLGVLSEGFSPDAKVSKGDQRVSMVPDVAESLIKDGYAVVVERGAGMFAGYSDEAYASKGCEIKSRGDTIDASQVLFALEPPAEDFPRMNCKVLISWIGRLQDKGKDLILKANQYRITMVDVTAVPRITIAQKLDVLSSQAKVAGHRAVLEAAHSYQRFHTAEMTAAGKYPPAQTFVLGCGVAGLAAIGTSKALGSVVRAWDVRDVSDQVHSMGAKWVTVEFKEPGEGQGGYAKESSDAFKKVQQETFKKVLSECDIAISTAAIPGRPSPLLITKDAVSAMKPGSVIVDLAAIGGGNCELTRLNETIVTENNVTIIGYANLPARMAQQASAMYAQNMANLLRHVHQKGKAGAFLENLYGALDKGEEGDIVSRSIVCCRNGNPVAMPPPPQPTPIKAKPVSAQEQAKKAADPYKAALGSAATFAFTICCMLGLGEGVSTSLLSTFLLAGAAGYQAVWGVAHALHTPLMSVTNAISGTTAIGGLLLLNRSSSRAAQLLALVAVLVSAVNIIGGFVVSQRMLNLFKKGGEKDYSGFMLLPGLVFLFTCLTQKELLKDVSTVSALMCIAAIAGLATMSTANAGCKFGMVGVFGAMCVAMVSLDSGAFVLCSILLVVGGTAGLVLGVQVSPIALPQTVAAFHSLVGLAAMCTSIGSFVETPVAGATMENVAAVLGDFIGGVTLTGSLIAFGKLNGNLASKPLDLPGKNYLNLCGLLLFIFWIYKFLHTSGGQGIMILWLVAALACLMGLHLVGSVGGGDMPVCITVLNSYSGWALVAEGFLLQSPVLTIVGSLIGFSGAILTKIMCDAMNRDIMNVLFGGLNNAPAVSGGGDSGPKEHTETSCAAVAEMLCNAKEVLVVPGYGMAMARAQTAMGDLAATLRANNIKLKFGVHPVAGRMPGQMNVLLAEAGVPHEWVLEMDEVNPDMESNDVVLVVGANDVVNSAAQEIEGCAIWGMPVIEVWRSKKVIFCKRSMGGGYADLDNPVFYKENTEMLLGDAKKTSDSLAAMVRERFEKAASGAHQRGIALKAFLSDPADARLALYRAKAKRDIRAYQKQLQPLVATKADGPVDDQKQLRLRELPSIVAVHYNHVCLERLLHPGAVAAAKSVVSILVPQGASADLQSLAQQVAAIGGGDVLQLAPHLLGEFCMDISWGEPVRYAIAWPRPRELHAMQPPFLVLDGLVSAQNLGQVMRSAVLLGVRSVVLSRANHGIVSHGLMVQKKRKRKASELELQAPLGPKAKAKKAPKSRFWDFKNSLDEAAVAELRGGEAEPPTVEEESCRARAVASLRRRYLELCGELQLKAASPVFFDKWHCAWLCLAKMDDGTLRDPLLPMIEARVQDFQVLDQAMVKALAFLPPSRALTLAQRLRAAAERKAKALPQKLQKLPREGHASLQMNGDEASFRLLASLYSGTCPWQATLSFEGWQLPISQLHLQKLRALFRGEGEVAFVDAAFCCLLRYHSVLQKGFQGACTEEVFQALLETFDVRFECFASPLNCRYRWMCSAFPDTDSVFGSLGSFFAQTFVSGSFQLNPPFVDDIVISMVERLDEQLAAAEAQKSCLTFVVIVCANSGSRSGSAALQALCASTFLRAQVSVPKGTHQYFDGEQHLNQQSRPSPCETGVFVLQSRKAARRNPATALKMERIKESFALEKG</sequence>
<evidence type="ECO:0000256" key="13">
    <source>
        <dbReference type="SAM" id="Phobius"/>
    </source>
</evidence>
<evidence type="ECO:0000256" key="5">
    <source>
        <dbReference type="ARBA" id="ARBA00022692"/>
    </source>
</evidence>
<dbReference type="Pfam" id="PF05222">
    <property type="entry name" value="AlaDh_PNT_N"/>
    <property type="match status" value="1"/>
</dbReference>
<proteinExistence type="predicted"/>
<dbReference type="InterPro" id="IPR022035">
    <property type="entry name" value="PCIF1_WW"/>
</dbReference>
<dbReference type="InterPro" id="IPR034300">
    <property type="entry name" value="PNTB-like"/>
</dbReference>
<protein>
    <recommendedName>
        <fullName evidence="2">proton-translocating NAD(P)(+) transhydrogenase</fullName>
        <ecNumber evidence="2">7.1.1.1</ecNumber>
    </recommendedName>
</protein>
<evidence type="ECO:0000256" key="12">
    <source>
        <dbReference type="ARBA" id="ARBA00048202"/>
    </source>
</evidence>
<dbReference type="InterPro" id="IPR026255">
    <property type="entry name" value="NADP_transhyd_a"/>
</dbReference>
<dbReference type="EMBL" id="CAUJNA010002669">
    <property type="protein sequence ID" value="CAJ1393912.1"/>
    <property type="molecule type" value="Genomic_DNA"/>
</dbReference>
<comment type="catalytic activity">
    <reaction evidence="12">
        <text>NAD(+) + NADPH + H(+)(in) = NADH + NADP(+) + H(+)(out)</text>
        <dbReference type="Rhea" id="RHEA:47992"/>
        <dbReference type="ChEBI" id="CHEBI:15378"/>
        <dbReference type="ChEBI" id="CHEBI:57540"/>
        <dbReference type="ChEBI" id="CHEBI:57783"/>
        <dbReference type="ChEBI" id="CHEBI:57945"/>
        <dbReference type="ChEBI" id="CHEBI:58349"/>
        <dbReference type="EC" id="7.1.1.1"/>
    </reaction>
</comment>
<dbReference type="InterPro" id="IPR007698">
    <property type="entry name" value="AlaDH/PNT_NAD(H)-bd"/>
</dbReference>
<evidence type="ECO:0000256" key="2">
    <source>
        <dbReference type="ARBA" id="ARBA00012943"/>
    </source>
</evidence>
<keyword evidence="3" id="KW-1003">Cell membrane</keyword>
<dbReference type="Pfam" id="PF02233">
    <property type="entry name" value="PNTB"/>
    <property type="match status" value="1"/>
</dbReference>
<feature type="transmembrane region" description="Helical" evidence="13">
    <location>
        <begin position="835"/>
        <end position="856"/>
    </location>
</feature>
<dbReference type="EC" id="7.1.1.1" evidence="2"/>
<dbReference type="Pfam" id="PF01262">
    <property type="entry name" value="AlaDh_PNT_C"/>
    <property type="match status" value="1"/>
</dbReference>
<dbReference type="GO" id="GO:0008750">
    <property type="term" value="F:proton-translocating NAD(P)+ transhydrogenase activity"/>
    <property type="evidence" value="ECO:0007669"/>
    <property type="project" value="UniProtKB-EC"/>
</dbReference>
<keyword evidence="9 13" id="KW-1133">Transmembrane helix</keyword>
<dbReference type="Gene3D" id="3.40.50.720">
    <property type="entry name" value="NAD(P)-binding Rossmann-like Domain"/>
    <property type="match status" value="2"/>
</dbReference>
<dbReference type="Pfam" id="PF12769">
    <property type="entry name" value="PNTB_4TM"/>
    <property type="match status" value="1"/>
</dbReference>
<organism evidence="16 17">
    <name type="scientific">Effrenium voratum</name>
    <dbReference type="NCBI Taxonomy" id="2562239"/>
    <lineage>
        <taxon>Eukaryota</taxon>
        <taxon>Sar</taxon>
        <taxon>Alveolata</taxon>
        <taxon>Dinophyceae</taxon>
        <taxon>Suessiales</taxon>
        <taxon>Symbiodiniaceae</taxon>
        <taxon>Effrenium</taxon>
    </lineage>
</organism>
<dbReference type="Proteomes" id="UP001178507">
    <property type="component" value="Unassembled WGS sequence"/>
</dbReference>
<dbReference type="SUPFAM" id="SSF52467">
    <property type="entry name" value="DHS-like NAD/FAD-binding domain"/>
    <property type="match status" value="1"/>
</dbReference>
<evidence type="ECO:0000256" key="11">
    <source>
        <dbReference type="ARBA" id="ARBA00023136"/>
    </source>
</evidence>
<dbReference type="GO" id="GO:0005886">
    <property type="term" value="C:plasma membrane"/>
    <property type="evidence" value="ECO:0007669"/>
    <property type="project" value="UniProtKB-SubCell"/>
</dbReference>
<dbReference type="SUPFAM" id="SSF51735">
    <property type="entry name" value="NAD(P)-binding Rossmann-fold domains"/>
    <property type="match status" value="1"/>
</dbReference>
<evidence type="ECO:0000256" key="9">
    <source>
        <dbReference type="ARBA" id="ARBA00022989"/>
    </source>
</evidence>
<feature type="transmembrane region" description="Helical" evidence="13">
    <location>
        <begin position="500"/>
        <end position="519"/>
    </location>
</feature>
<dbReference type="SMART" id="SM01003">
    <property type="entry name" value="AlaDh_PNT_N"/>
    <property type="match status" value="1"/>
</dbReference>
<feature type="domain" description="Alanine dehydrogenase/pyridine nucleotide transhydrogenase N-terminal" evidence="15">
    <location>
        <begin position="63"/>
        <end position="204"/>
    </location>
</feature>
<reference evidence="16" key="1">
    <citation type="submission" date="2023-08" db="EMBL/GenBank/DDBJ databases">
        <authorList>
            <person name="Chen Y."/>
            <person name="Shah S."/>
            <person name="Dougan E. K."/>
            <person name="Thang M."/>
            <person name="Chan C."/>
        </authorList>
    </citation>
    <scope>NUCLEOTIDE SEQUENCE</scope>
</reference>
<dbReference type="SUPFAM" id="SSF52283">
    <property type="entry name" value="Formate/glycerate dehydrogenase catalytic domain-like"/>
    <property type="match status" value="1"/>
</dbReference>
<dbReference type="SMART" id="SM01002">
    <property type="entry name" value="AlaDh_PNT_C"/>
    <property type="match status" value="1"/>
</dbReference>
<keyword evidence="8" id="KW-1278">Translocase</keyword>
<evidence type="ECO:0000256" key="8">
    <source>
        <dbReference type="ARBA" id="ARBA00022967"/>
    </source>
</evidence>
<evidence type="ECO:0000256" key="10">
    <source>
        <dbReference type="ARBA" id="ARBA00023027"/>
    </source>
</evidence>
<dbReference type="InterPro" id="IPR036291">
    <property type="entry name" value="NAD(P)-bd_dom_sf"/>
</dbReference>
<feature type="transmembrane region" description="Helical" evidence="13">
    <location>
        <begin position="764"/>
        <end position="781"/>
    </location>
</feature>
<dbReference type="GO" id="GO:0006740">
    <property type="term" value="P:NADPH regeneration"/>
    <property type="evidence" value="ECO:0007669"/>
    <property type="project" value="TreeGrafter"/>
</dbReference>
<keyword evidence="17" id="KW-1185">Reference proteome</keyword>
<dbReference type="InterPro" id="IPR029035">
    <property type="entry name" value="DHS-like_NAD/FAD-binding_dom"/>
</dbReference>
<feature type="transmembrane region" description="Helical" evidence="13">
    <location>
        <begin position="694"/>
        <end position="713"/>
    </location>
</feature>
<feature type="transmembrane region" description="Helical" evidence="13">
    <location>
        <begin position="725"/>
        <end position="744"/>
    </location>
</feature>
<evidence type="ECO:0000256" key="7">
    <source>
        <dbReference type="ARBA" id="ARBA00022857"/>
    </source>
</evidence>
<dbReference type="InterPro" id="IPR024605">
    <property type="entry name" value="NADP_transhyd_a_C"/>
</dbReference>
<keyword evidence="6" id="KW-0547">Nucleotide-binding</keyword>
<evidence type="ECO:0000313" key="16">
    <source>
        <dbReference type="EMBL" id="CAJ1393912.1"/>
    </source>
</evidence>
<evidence type="ECO:0000313" key="17">
    <source>
        <dbReference type="Proteomes" id="UP001178507"/>
    </source>
</evidence>
<dbReference type="PANTHER" id="PTHR10160:SF19">
    <property type="entry name" value="PROTON-TRANSLOCATING NAD(P)(+) TRANSHYDROGENASE"/>
    <property type="match status" value="1"/>
</dbReference>
<evidence type="ECO:0000256" key="1">
    <source>
        <dbReference type="ARBA" id="ARBA00004429"/>
    </source>
</evidence>
<feature type="transmembrane region" description="Helical" evidence="13">
    <location>
        <begin position="618"/>
        <end position="636"/>
    </location>
</feature>
<dbReference type="InterPro" id="IPR007886">
    <property type="entry name" value="AlaDH/PNT_N"/>
</dbReference>
<keyword evidence="4" id="KW-0997">Cell inner membrane</keyword>
<evidence type="ECO:0000256" key="3">
    <source>
        <dbReference type="ARBA" id="ARBA00022475"/>
    </source>
</evidence>
<feature type="transmembrane region" description="Helical" evidence="13">
    <location>
        <begin position="525"/>
        <end position="545"/>
    </location>
</feature>
<feature type="transmembrane region" description="Helical" evidence="13">
    <location>
        <begin position="590"/>
        <end position="606"/>
    </location>
</feature>
<keyword evidence="5 13" id="KW-0812">Transmembrane</keyword>